<dbReference type="AlphaFoldDB" id="A0A1Z5KSF1"/>
<feature type="domain" description="BFD-like [2Fe-2S]-binding" evidence="2">
    <location>
        <begin position="588"/>
        <end position="645"/>
    </location>
</feature>
<name>A0A1Z5KSF1_FISSO</name>
<dbReference type="EMBL" id="BDSP01000285">
    <property type="protein sequence ID" value="GAX29117.1"/>
    <property type="molecule type" value="Genomic_DNA"/>
</dbReference>
<dbReference type="CDD" id="cd19946">
    <property type="entry name" value="GlpA-like_Fer2_BFD-like"/>
    <property type="match status" value="1"/>
</dbReference>
<protein>
    <recommendedName>
        <fullName evidence="5">Glycerol-3-phosphate dehydrogenase</fullName>
    </recommendedName>
</protein>
<dbReference type="SUPFAM" id="SSF51905">
    <property type="entry name" value="FAD/NAD(P)-binding domain"/>
    <property type="match status" value="2"/>
</dbReference>
<accession>A0A1Z5KSF1</accession>
<dbReference type="OrthoDB" id="498204at2759"/>
<organism evidence="3 4">
    <name type="scientific">Fistulifera solaris</name>
    <name type="common">Oleaginous diatom</name>
    <dbReference type="NCBI Taxonomy" id="1519565"/>
    <lineage>
        <taxon>Eukaryota</taxon>
        <taxon>Sar</taxon>
        <taxon>Stramenopiles</taxon>
        <taxon>Ochrophyta</taxon>
        <taxon>Bacillariophyta</taxon>
        <taxon>Bacillariophyceae</taxon>
        <taxon>Bacillariophycidae</taxon>
        <taxon>Naviculales</taxon>
        <taxon>Naviculaceae</taxon>
        <taxon>Fistulifera</taxon>
    </lineage>
</organism>
<dbReference type="Gene3D" id="3.50.50.60">
    <property type="entry name" value="FAD/NAD(P)-binding domain"/>
    <property type="match status" value="2"/>
</dbReference>
<gene>
    <name evidence="3" type="ORF">FisN_7Hh286</name>
</gene>
<reference evidence="3 4" key="1">
    <citation type="journal article" date="2015" name="Plant Cell">
        <title>Oil accumulation by the oleaginous diatom Fistulifera solaris as revealed by the genome and transcriptome.</title>
        <authorList>
            <person name="Tanaka T."/>
            <person name="Maeda Y."/>
            <person name="Veluchamy A."/>
            <person name="Tanaka M."/>
            <person name="Abida H."/>
            <person name="Marechal E."/>
            <person name="Bowler C."/>
            <person name="Muto M."/>
            <person name="Sunaga Y."/>
            <person name="Tanaka M."/>
            <person name="Yoshino T."/>
            <person name="Taniguchi T."/>
            <person name="Fukuda Y."/>
            <person name="Nemoto M."/>
            <person name="Matsumoto M."/>
            <person name="Wong P.S."/>
            <person name="Aburatani S."/>
            <person name="Fujibuchi W."/>
        </authorList>
    </citation>
    <scope>NUCLEOTIDE SEQUENCE [LARGE SCALE GENOMIC DNA]</scope>
    <source>
        <strain evidence="3 4">JPCC DA0580</strain>
    </source>
</reference>
<dbReference type="InterPro" id="IPR006076">
    <property type="entry name" value="FAD-dep_OxRdtase"/>
</dbReference>
<feature type="domain" description="FAD dependent oxidoreductase" evidence="1">
    <location>
        <begin position="359"/>
        <end position="530"/>
    </location>
</feature>
<dbReference type="Gene3D" id="1.10.10.1100">
    <property type="entry name" value="BFD-like [2Fe-2S]-binding domain"/>
    <property type="match status" value="1"/>
</dbReference>
<dbReference type="InterPro" id="IPR036188">
    <property type="entry name" value="FAD/NAD-bd_sf"/>
</dbReference>
<proteinExistence type="predicted"/>
<dbReference type="InParanoid" id="A0A1Z5KSF1"/>
<keyword evidence="4" id="KW-1185">Reference proteome</keyword>
<dbReference type="PANTHER" id="PTHR42720">
    <property type="entry name" value="GLYCEROL-3-PHOSPHATE DEHYDROGENASE"/>
    <property type="match status" value="1"/>
</dbReference>
<dbReference type="InterPro" id="IPR007419">
    <property type="entry name" value="BFD-like_2Fe2S-bd_dom"/>
</dbReference>
<evidence type="ECO:0000259" key="1">
    <source>
        <dbReference type="Pfam" id="PF01266"/>
    </source>
</evidence>
<dbReference type="Pfam" id="PF04324">
    <property type="entry name" value="Fer2_BFD"/>
    <property type="match status" value="1"/>
</dbReference>
<sequence length="686" mass="75381">MTEHPQHGVKGVYYGGDWVDIEDCGKVFNVDEKQCSGCDFQAPCPRSRSRYISCKNDGSYDVLIIGAGCIGAAIARELSRYKVHTCWVEAADDVSQGATKGNSGIVHAGYDDTPGTNRAKYCWPGNQMFAQLDKELRFGYQKNGSLVVAFNENDRKHLQELLERGTTNGVQNLRIVEKEELFRLEPHLNPKAIAALYSPDAGNVIPYEFAIALAENAVDNGVELRIRRQVTEIETTDKGLFRVKVDHWEPEHYMKTIGRAKVPDMLTNWLQIAACVVLLHFAGGVAELWSLPYDGQLHMAAVVQWLGFSLLIKFVGNKPVTKSTPVTSLIEKAGLPEGHGDKGKVDVEDMLVGGSGSQKVMSGEVVNTEWIRCKYIINCAGGYSDKIARMIGDESFTIKPRLGDYILLNRNQGKLVTRTLFPCPDPKLGKGVLVQTTLWGNLILGPTARDMHEEGARTMSPASIQEYILSKCKLLVGDFDPTETIHAFAGARAKSSRGDWIIEPSEKNPNMIHVAGIDSPGLAGSPAIALNVIEILKNAGVKMDPNPIFKPNRAPIIIPKEGMKGLKFGPPGKNDSDGSNKDQMAQNVICKCEKVTELEVVTAMRRSLPIDSSQGIRKRTRAGMGHCQGDPNNYCCEARVRAIIARENGVKIGEVGGRPWPATSTLSERWIGEAEKKQLLERMKKA</sequence>
<feature type="domain" description="FAD dependent oxidoreductase" evidence="1">
    <location>
        <begin position="61"/>
        <end position="243"/>
    </location>
</feature>
<dbReference type="PANTHER" id="PTHR42720:SF1">
    <property type="entry name" value="GLYCEROL 3-PHOSPHATE OXIDASE"/>
    <property type="match status" value="1"/>
</dbReference>
<evidence type="ECO:0000313" key="3">
    <source>
        <dbReference type="EMBL" id="GAX29117.1"/>
    </source>
</evidence>
<dbReference type="InterPro" id="IPR052745">
    <property type="entry name" value="G3P_Oxidase/Oxidoreductase"/>
</dbReference>
<evidence type="ECO:0008006" key="5">
    <source>
        <dbReference type="Google" id="ProtNLM"/>
    </source>
</evidence>
<dbReference type="Proteomes" id="UP000198406">
    <property type="component" value="Unassembled WGS sequence"/>
</dbReference>
<comment type="caution">
    <text evidence="3">The sequence shown here is derived from an EMBL/GenBank/DDBJ whole genome shotgun (WGS) entry which is preliminary data.</text>
</comment>
<dbReference type="Gene3D" id="3.30.9.10">
    <property type="entry name" value="D-Amino Acid Oxidase, subunit A, domain 2"/>
    <property type="match status" value="2"/>
</dbReference>
<evidence type="ECO:0000259" key="2">
    <source>
        <dbReference type="Pfam" id="PF04324"/>
    </source>
</evidence>
<dbReference type="Pfam" id="PF01266">
    <property type="entry name" value="DAO"/>
    <property type="match status" value="2"/>
</dbReference>
<evidence type="ECO:0000313" key="4">
    <source>
        <dbReference type="Proteomes" id="UP000198406"/>
    </source>
</evidence>
<dbReference type="InterPro" id="IPR041854">
    <property type="entry name" value="BFD-like_2Fe2S-bd_dom_sf"/>
</dbReference>